<evidence type="ECO:0000256" key="2">
    <source>
        <dbReference type="ARBA" id="ARBA00022723"/>
    </source>
</evidence>
<evidence type="ECO:0008006" key="8">
    <source>
        <dbReference type="Google" id="ProtNLM"/>
    </source>
</evidence>
<evidence type="ECO:0000256" key="1">
    <source>
        <dbReference type="ARBA" id="ARBA00022485"/>
    </source>
</evidence>
<protein>
    <recommendedName>
        <fullName evidence="8">FAD-dependent oxidoreductase</fullName>
    </recommendedName>
</protein>
<dbReference type="PANTHER" id="PTHR43498:SF1">
    <property type="entry name" value="COB--COM HETERODISULFIDE REDUCTASE IRON-SULFUR SUBUNIT A"/>
    <property type="match status" value="1"/>
</dbReference>
<dbReference type="GO" id="GO:0016491">
    <property type="term" value="F:oxidoreductase activity"/>
    <property type="evidence" value="ECO:0007669"/>
    <property type="project" value="UniProtKB-KW"/>
</dbReference>
<accession>A0AAE3VGY9</accession>
<reference evidence="6" key="1">
    <citation type="submission" date="2023-07" db="EMBL/GenBank/DDBJ databases">
        <title>Genomic Encyclopedia of Type Strains, Phase IV (KMG-IV): sequencing the most valuable type-strain genomes for metagenomic binning, comparative biology and taxonomic classification.</title>
        <authorList>
            <person name="Goeker M."/>
        </authorList>
    </citation>
    <scope>NUCLEOTIDE SEQUENCE</scope>
    <source>
        <strain evidence="6">DSM 24202</strain>
    </source>
</reference>
<proteinExistence type="predicted"/>
<keyword evidence="2" id="KW-0479">Metal-binding</keyword>
<organism evidence="6 7">
    <name type="scientific">Oligosphaera ethanolica</name>
    <dbReference type="NCBI Taxonomy" id="760260"/>
    <lineage>
        <taxon>Bacteria</taxon>
        <taxon>Pseudomonadati</taxon>
        <taxon>Lentisphaerota</taxon>
        <taxon>Oligosphaeria</taxon>
        <taxon>Oligosphaerales</taxon>
        <taxon>Oligosphaeraceae</taxon>
        <taxon>Oligosphaera</taxon>
    </lineage>
</organism>
<dbReference type="GO" id="GO:0051539">
    <property type="term" value="F:4 iron, 4 sulfur cluster binding"/>
    <property type="evidence" value="ECO:0007669"/>
    <property type="project" value="UniProtKB-KW"/>
</dbReference>
<evidence type="ECO:0000313" key="6">
    <source>
        <dbReference type="EMBL" id="MDQ0290108.1"/>
    </source>
</evidence>
<dbReference type="RefSeq" id="WP_307261528.1">
    <property type="nucleotide sequence ID" value="NZ_JAUSVL010000001.1"/>
</dbReference>
<dbReference type="Pfam" id="PF12831">
    <property type="entry name" value="FAD_oxidored"/>
    <property type="match status" value="1"/>
</dbReference>
<dbReference type="InterPro" id="IPR039650">
    <property type="entry name" value="HdrA-like"/>
</dbReference>
<keyword evidence="5" id="KW-0411">Iron-sulfur</keyword>
<dbReference type="PANTHER" id="PTHR43498">
    <property type="entry name" value="FERREDOXIN:COB-COM HETERODISULFIDE REDUCTASE SUBUNIT A"/>
    <property type="match status" value="1"/>
</dbReference>
<evidence type="ECO:0000313" key="7">
    <source>
        <dbReference type="Proteomes" id="UP001238163"/>
    </source>
</evidence>
<dbReference type="InterPro" id="IPR036188">
    <property type="entry name" value="FAD/NAD-bd_sf"/>
</dbReference>
<dbReference type="Gene3D" id="3.50.50.60">
    <property type="entry name" value="FAD/NAD(P)-binding domain"/>
    <property type="match status" value="1"/>
</dbReference>
<name>A0AAE3VGY9_9BACT</name>
<evidence type="ECO:0000256" key="4">
    <source>
        <dbReference type="ARBA" id="ARBA00023004"/>
    </source>
</evidence>
<keyword evidence="7" id="KW-1185">Reference proteome</keyword>
<sequence length="482" mass="52671">MSLICGDDYVCETRARVLEPRDVVVAGGGTAGVVAALAAARGGANTMLIEAKGFLGGMLTAGNAGITMFTKFSGKPEEHAADLQCLATAPDELHVAKGIPMEIAERLLKCGHALGNNSTVGAYLFTSSEDFKRVLVDMMEEAGVTLRFHSMIVDVVKNGNAIEGVILESKSGREVVPAKQFIDATGDGDVAVRAGADYTVGVTKDDVCATPEKIGKMHPMGVMFKVGNVDFDKLFAYLGEHRECYAKQPFARFSYEEALARYQRGEMTVFDVFRQDHYPRRFQVYNLPSKGVATLCCPSIDNMDGCNADDLSRAECMIAKLLSRWLDGIREVPGFQNAFLLQVPEMGVRETRHIQGDYLLGLMDIYKQKEFTDCIGFGAHPIDTQPRPTWLNDPETSYPPRWYFQIPFRSLIVKKLDNLLVAGRCISATHEAFGCIRPTVQCMVSGEAAGTAAALAVQQNVPLRQLACQTLRNQLKANGARC</sequence>
<comment type="caution">
    <text evidence="6">The sequence shown here is derived from an EMBL/GenBank/DDBJ whole genome shotgun (WGS) entry which is preliminary data.</text>
</comment>
<evidence type="ECO:0000256" key="5">
    <source>
        <dbReference type="ARBA" id="ARBA00023014"/>
    </source>
</evidence>
<gene>
    <name evidence="6" type="ORF">J3R75_002215</name>
</gene>
<dbReference type="Proteomes" id="UP001238163">
    <property type="component" value="Unassembled WGS sequence"/>
</dbReference>
<dbReference type="AlphaFoldDB" id="A0AAE3VGY9"/>
<dbReference type="GO" id="GO:0046872">
    <property type="term" value="F:metal ion binding"/>
    <property type="evidence" value="ECO:0007669"/>
    <property type="project" value="UniProtKB-KW"/>
</dbReference>
<evidence type="ECO:0000256" key="3">
    <source>
        <dbReference type="ARBA" id="ARBA00023002"/>
    </source>
</evidence>
<dbReference type="EMBL" id="JAUSVL010000001">
    <property type="protein sequence ID" value="MDQ0290108.1"/>
    <property type="molecule type" value="Genomic_DNA"/>
</dbReference>
<keyword evidence="3" id="KW-0560">Oxidoreductase</keyword>
<dbReference type="SUPFAM" id="SSF51905">
    <property type="entry name" value="FAD/NAD(P)-binding domain"/>
    <property type="match status" value="1"/>
</dbReference>
<keyword evidence="4" id="KW-0408">Iron</keyword>
<keyword evidence="1" id="KW-0004">4Fe-4S</keyword>